<dbReference type="InParanoid" id="A0A1Z5KCJ3"/>
<evidence type="ECO:0000313" key="1">
    <source>
        <dbReference type="EMBL" id="GAX23875.1"/>
    </source>
</evidence>
<dbReference type="EMBL" id="BDSP01000204">
    <property type="protein sequence ID" value="GAX23875.1"/>
    <property type="molecule type" value="Genomic_DNA"/>
</dbReference>
<protein>
    <submittedName>
        <fullName evidence="1">Uncharacterized protein</fullName>
    </submittedName>
</protein>
<comment type="caution">
    <text evidence="1">The sequence shown here is derived from an EMBL/GenBank/DDBJ whole genome shotgun (WGS) entry which is preliminary data.</text>
</comment>
<dbReference type="Proteomes" id="UP000198406">
    <property type="component" value="Unassembled WGS sequence"/>
</dbReference>
<reference evidence="1 2" key="1">
    <citation type="journal article" date="2015" name="Plant Cell">
        <title>Oil accumulation by the oleaginous diatom Fistulifera solaris as revealed by the genome and transcriptome.</title>
        <authorList>
            <person name="Tanaka T."/>
            <person name="Maeda Y."/>
            <person name="Veluchamy A."/>
            <person name="Tanaka M."/>
            <person name="Abida H."/>
            <person name="Marechal E."/>
            <person name="Bowler C."/>
            <person name="Muto M."/>
            <person name="Sunaga Y."/>
            <person name="Tanaka M."/>
            <person name="Yoshino T."/>
            <person name="Taniguchi T."/>
            <person name="Fukuda Y."/>
            <person name="Nemoto M."/>
            <person name="Matsumoto M."/>
            <person name="Wong P.S."/>
            <person name="Aburatani S."/>
            <person name="Fujibuchi W."/>
        </authorList>
    </citation>
    <scope>NUCLEOTIDE SEQUENCE [LARGE SCALE GENOMIC DNA]</scope>
    <source>
        <strain evidence="1 2">JPCC DA0580</strain>
    </source>
</reference>
<dbReference type="SUPFAM" id="SSF52047">
    <property type="entry name" value="RNI-like"/>
    <property type="match status" value="1"/>
</dbReference>
<dbReference type="AlphaFoldDB" id="A0A1Z5KCJ3"/>
<dbReference type="Gene3D" id="3.80.10.10">
    <property type="entry name" value="Ribonuclease Inhibitor"/>
    <property type="match status" value="1"/>
</dbReference>
<gene>
    <name evidence="1" type="ORF">FisN_20Hh081</name>
</gene>
<keyword evidence="2" id="KW-1185">Reference proteome</keyword>
<dbReference type="InterPro" id="IPR032675">
    <property type="entry name" value="LRR_dom_sf"/>
</dbReference>
<proteinExistence type="predicted"/>
<organism evidence="1 2">
    <name type="scientific">Fistulifera solaris</name>
    <name type="common">Oleaginous diatom</name>
    <dbReference type="NCBI Taxonomy" id="1519565"/>
    <lineage>
        <taxon>Eukaryota</taxon>
        <taxon>Sar</taxon>
        <taxon>Stramenopiles</taxon>
        <taxon>Ochrophyta</taxon>
        <taxon>Bacillariophyta</taxon>
        <taxon>Bacillariophyceae</taxon>
        <taxon>Bacillariophycidae</taxon>
        <taxon>Naviculales</taxon>
        <taxon>Naviculaceae</taxon>
        <taxon>Fistulifera</taxon>
    </lineage>
</organism>
<accession>A0A1Z5KCJ3</accession>
<sequence>MSAPDEKDGILQVPPTKQLNAIVHDAHFIGGEAFNQRWSFALPIYRLSRPPKDMLELLEGCAPGPSLRPKLLQITEQALLYLLPLDSGLYWSDERQCYRHKLSFTISTRRRSSRHESNVYNVHIMGVSPSATAEALLKVLRFPTPQMLTIELGIRSDSITPLILQQILCECGGLEFLFSQEALSSDECYRLARHASQLVFQECIFLDSGAAFVRGVQERENPLSLAFLGRDRPFPDFIPLLRCANLYELELRQGFSLTELECQALADASMESLTLDECRLHDHGKSLFMAIAKRMGPQHLRVRFWDETEPQHQGLLPALCSAQCQLESIGLIGPKHIPSLVSWQKMLKAILVTNRSLQSLELDAFRVTDDHWDIFLDALEQSTTISRLSLLNMTSIASDQHGCMARSRRLLDILQRKRHLEDIEIAGDCPFDPILWSTQIVPLVQENRYHNCFGKLQRDPHGAALLAHAMARPELQNEHISYGFLLLESSVNLLA</sequence>
<name>A0A1Z5KCJ3_FISSO</name>
<evidence type="ECO:0000313" key="2">
    <source>
        <dbReference type="Proteomes" id="UP000198406"/>
    </source>
</evidence>